<proteinExistence type="predicted"/>
<evidence type="ECO:0000259" key="2">
    <source>
        <dbReference type="Pfam" id="PF07859"/>
    </source>
</evidence>
<dbReference type="RefSeq" id="WP_143114540.1">
    <property type="nucleotide sequence ID" value="NZ_CXPG01000009.1"/>
</dbReference>
<dbReference type="STRING" id="282197.SAMN04488517_101131"/>
<organism evidence="3 4">
    <name type="scientific">Jannaschia rubra</name>
    <dbReference type="NCBI Taxonomy" id="282197"/>
    <lineage>
        <taxon>Bacteria</taxon>
        <taxon>Pseudomonadati</taxon>
        <taxon>Pseudomonadota</taxon>
        <taxon>Alphaproteobacteria</taxon>
        <taxon>Rhodobacterales</taxon>
        <taxon>Roseobacteraceae</taxon>
        <taxon>Jannaschia</taxon>
    </lineage>
</organism>
<gene>
    <name evidence="3" type="ORF">JAN5088_00286</name>
</gene>
<dbReference type="PANTHER" id="PTHR48081">
    <property type="entry name" value="AB HYDROLASE SUPERFAMILY PROTEIN C4A8.06C"/>
    <property type="match status" value="1"/>
</dbReference>
<accession>A0A0M6XKS3</accession>
<sequence>MIGWQEMDRATLDAAYANADHIADSDAFPPRWRAEAAAFREATPADLDLAYADRPGATLDLFHPEGPARGLTVFVHGGYWRSFGKSDWSHLASGAVTLGQAVAVVGYPLAPQVRIGEITRLVARAVDHAAARVSGPIHLTGHSAGGHLAARMVMADAAPACADRIASCVPISPLSDLRPLTALGMNDDWRLDAAEATAESPALGHPMPGPRLAVHVGAAERPSFLWQSEVLARAWGIPLRRVPGRHHFDVIDALTDPRSDLLADLLG</sequence>
<dbReference type="InterPro" id="IPR050300">
    <property type="entry name" value="GDXG_lipolytic_enzyme"/>
</dbReference>
<dbReference type="InterPro" id="IPR029058">
    <property type="entry name" value="AB_hydrolase_fold"/>
</dbReference>
<name>A0A0M6XKS3_9RHOB</name>
<dbReference type="PANTHER" id="PTHR48081:SF33">
    <property type="entry name" value="KYNURENINE FORMAMIDASE"/>
    <property type="match status" value="1"/>
</dbReference>
<dbReference type="EMBL" id="CXPG01000009">
    <property type="protein sequence ID" value="CTQ31528.1"/>
    <property type="molecule type" value="Genomic_DNA"/>
</dbReference>
<evidence type="ECO:0000256" key="1">
    <source>
        <dbReference type="ARBA" id="ARBA00022801"/>
    </source>
</evidence>
<dbReference type="SUPFAM" id="SSF53474">
    <property type="entry name" value="alpha/beta-Hydrolases"/>
    <property type="match status" value="1"/>
</dbReference>
<dbReference type="InterPro" id="IPR013094">
    <property type="entry name" value="AB_hydrolase_3"/>
</dbReference>
<dbReference type="Gene3D" id="3.40.50.1820">
    <property type="entry name" value="alpha/beta hydrolase"/>
    <property type="match status" value="1"/>
</dbReference>
<evidence type="ECO:0000313" key="3">
    <source>
        <dbReference type="EMBL" id="CTQ31528.1"/>
    </source>
</evidence>
<keyword evidence="4" id="KW-1185">Reference proteome</keyword>
<dbReference type="Pfam" id="PF07859">
    <property type="entry name" value="Abhydrolase_3"/>
    <property type="match status" value="1"/>
</dbReference>
<dbReference type="Proteomes" id="UP000048908">
    <property type="component" value="Unassembled WGS sequence"/>
</dbReference>
<evidence type="ECO:0000313" key="4">
    <source>
        <dbReference type="Proteomes" id="UP000048908"/>
    </source>
</evidence>
<protein>
    <submittedName>
        <fullName evidence="3">Alpha/beta hydrolase fold protein</fullName>
    </submittedName>
</protein>
<dbReference type="OrthoDB" id="9771666at2"/>
<keyword evidence="1 3" id="KW-0378">Hydrolase</keyword>
<reference evidence="3 4" key="1">
    <citation type="submission" date="2015-07" db="EMBL/GenBank/DDBJ databases">
        <authorList>
            <person name="Noorani M."/>
        </authorList>
    </citation>
    <scope>NUCLEOTIDE SEQUENCE [LARGE SCALE GENOMIC DNA]</scope>
    <source>
        <strain evidence="3 4">CECT 5088</strain>
    </source>
</reference>
<dbReference type="AlphaFoldDB" id="A0A0M6XKS3"/>
<feature type="domain" description="Alpha/beta hydrolase fold-3" evidence="2">
    <location>
        <begin position="73"/>
        <end position="179"/>
    </location>
</feature>
<dbReference type="GO" id="GO:0016787">
    <property type="term" value="F:hydrolase activity"/>
    <property type="evidence" value="ECO:0007669"/>
    <property type="project" value="UniProtKB-KW"/>
</dbReference>